<accession>A0A7G6E6X6</accession>
<dbReference type="Pfam" id="PF13451">
    <property type="entry name" value="zf_Tbcl"/>
    <property type="match status" value="1"/>
</dbReference>
<dbReference type="EMBL" id="CP045798">
    <property type="protein sequence ID" value="QNB47830.1"/>
    <property type="molecule type" value="Genomic_DNA"/>
</dbReference>
<evidence type="ECO:0000313" key="3">
    <source>
        <dbReference type="EMBL" id="QNB47830.1"/>
    </source>
</evidence>
<feature type="domain" description="Probable zinc-binding" evidence="1">
    <location>
        <begin position="4"/>
        <end position="49"/>
    </location>
</feature>
<keyword evidence="4" id="KW-1185">Reference proteome</keyword>
<dbReference type="InterPro" id="IPR026363">
    <property type="entry name" value="CxxC-x17-CxxC_dom"/>
</dbReference>
<sequence length="98" mass="11214">MYSDKVLNCRDCGVEFTFTTSEQEFYHEKGFTNEPGRCPECRSARKAQTRNNSGYVRSEREMFTATCASCGKTATVPFRPSGDKPVYCRNCYQPRGRN</sequence>
<dbReference type="NCBIfam" id="TIGR04272">
    <property type="entry name" value="cxxc_cxxc_Mbark"/>
    <property type="match status" value="1"/>
</dbReference>
<dbReference type="AlphaFoldDB" id="A0A7G6E6X6"/>
<evidence type="ECO:0000259" key="1">
    <source>
        <dbReference type="Pfam" id="PF13451"/>
    </source>
</evidence>
<reference evidence="3 4" key="1">
    <citation type="journal article" date="2019" name="Front. Microbiol.">
        <title>Thermoanaerosceptrum fracticalcis gen. nov. sp. nov., a Novel Fumarate-Fermenting Microorganism From a Deep Fractured Carbonate Aquifer of the US Great Basin.</title>
        <authorList>
            <person name="Hamilton-Brehm S.D."/>
            <person name="Stewart L.E."/>
            <person name="Zavarin M."/>
            <person name="Caldwell M."/>
            <person name="Lawson P.A."/>
            <person name="Onstott T.C."/>
            <person name="Grzymski J."/>
            <person name="Neveux I."/>
            <person name="Lollar B.S."/>
            <person name="Russell C.E."/>
            <person name="Moser D.P."/>
        </authorList>
    </citation>
    <scope>NUCLEOTIDE SEQUENCE [LARGE SCALE GENOMIC DNA]</scope>
    <source>
        <strain evidence="3 4">DRI-13</strain>
    </source>
</reference>
<dbReference type="KEGG" id="tfr:BR63_17130"/>
<dbReference type="InterPro" id="IPR025306">
    <property type="entry name" value="Zn-bnd_dom_prob"/>
</dbReference>
<protein>
    <submittedName>
        <fullName evidence="3">Zinc-binding protein</fullName>
    </submittedName>
</protein>
<feature type="domain" description="CxxC-x17-CxxC" evidence="2">
    <location>
        <begin position="60"/>
        <end position="94"/>
    </location>
</feature>
<dbReference type="Proteomes" id="UP000515847">
    <property type="component" value="Chromosome"/>
</dbReference>
<dbReference type="RefSeq" id="WP_081908289.1">
    <property type="nucleotide sequence ID" value="NZ_CP045798.1"/>
</dbReference>
<name>A0A7G6E6X6_THEFR</name>
<gene>
    <name evidence="3" type="ORF">BR63_17130</name>
</gene>
<proteinExistence type="predicted"/>
<dbReference type="Pfam" id="PF23477">
    <property type="entry name" value="zf_Tbcl_2"/>
    <property type="match status" value="1"/>
</dbReference>
<organism evidence="3 4">
    <name type="scientific">Thermanaerosceptrum fracticalcis</name>
    <dbReference type="NCBI Taxonomy" id="1712410"/>
    <lineage>
        <taxon>Bacteria</taxon>
        <taxon>Bacillati</taxon>
        <taxon>Bacillota</taxon>
        <taxon>Clostridia</taxon>
        <taxon>Eubacteriales</taxon>
        <taxon>Peptococcaceae</taxon>
        <taxon>Thermanaerosceptrum</taxon>
    </lineage>
</organism>
<dbReference type="OrthoDB" id="5505402at2"/>
<evidence type="ECO:0000259" key="2">
    <source>
        <dbReference type="Pfam" id="PF23477"/>
    </source>
</evidence>
<evidence type="ECO:0000313" key="4">
    <source>
        <dbReference type="Proteomes" id="UP000515847"/>
    </source>
</evidence>